<accession>M1B3E5</accession>
<organism evidence="1 2">
    <name type="scientific">Solanum tuberosum</name>
    <name type="common">Potato</name>
    <dbReference type="NCBI Taxonomy" id="4113"/>
    <lineage>
        <taxon>Eukaryota</taxon>
        <taxon>Viridiplantae</taxon>
        <taxon>Streptophyta</taxon>
        <taxon>Embryophyta</taxon>
        <taxon>Tracheophyta</taxon>
        <taxon>Spermatophyta</taxon>
        <taxon>Magnoliopsida</taxon>
        <taxon>eudicotyledons</taxon>
        <taxon>Gunneridae</taxon>
        <taxon>Pentapetalae</taxon>
        <taxon>asterids</taxon>
        <taxon>lamiids</taxon>
        <taxon>Solanales</taxon>
        <taxon>Solanaceae</taxon>
        <taxon>Solanoideae</taxon>
        <taxon>Solaneae</taxon>
        <taxon>Solanum</taxon>
    </lineage>
</organism>
<proteinExistence type="predicted"/>
<keyword evidence="2" id="KW-1185">Reference proteome</keyword>
<evidence type="ECO:0000313" key="2">
    <source>
        <dbReference type="Proteomes" id="UP000011115"/>
    </source>
</evidence>
<reference evidence="1" key="2">
    <citation type="submission" date="2015-06" db="UniProtKB">
        <authorList>
            <consortium name="EnsemblPlants"/>
        </authorList>
    </citation>
    <scope>IDENTIFICATION</scope>
    <source>
        <strain evidence="1">DM1-3 516 R44</strain>
    </source>
</reference>
<protein>
    <submittedName>
        <fullName evidence="1">Uncharacterized protein</fullName>
    </submittedName>
</protein>
<reference evidence="2" key="1">
    <citation type="journal article" date="2011" name="Nature">
        <title>Genome sequence and analysis of the tuber crop potato.</title>
        <authorList>
            <consortium name="The Potato Genome Sequencing Consortium"/>
        </authorList>
    </citation>
    <scope>NUCLEOTIDE SEQUENCE [LARGE SCALE GENOMIC DNA]</scope>
    <source>
        <strain evidence="2">cv. DM1-3 516 R44</strain>
    </source>
</reference>
<evidence type="ECO:0000313" key="1">
    <source>
        <dbReference type="EnsemblPlants" id="PGSC0003DMT400036223"/>
    </source>
</evidence>
<dbReference type="Proteomes" id="UP000011115">
    <property type="component" value="Unassembled WGS sequence"/>
</dbReference>
<dbReference type="Gramene" id="PGSC0003DMT400036223">
    <property type="protein sequence ID" value="PGSC0003DMT400036223"/>
    <property type="gene ID" value="PGSC0003DMG400013945"/>
</dbReference>
<sequence>MGFGPLKFESAAIHWAFRPNLSWTCCAKQNWDLAHFHLLFTLEFCVYIERIRLYTTRILAPFHVYWAVYRKYITYFNFYNPYLCFWPRICCTQLV</sequence>
<dbReference type="HOGENOM" id="CLU_2376928_0_0_1"/>
<dbReference type="PaxDb" id="4113-PGSC0003DMT400036223"/>
<dbReference type="AlphaFoldDB" id="M1B3E5"/>
<dbReference type="InParanoid" id="M1B3E5"/>
<dbReference type="EnsemblPlants" id="PGSC0003DMT400036223">
    <property type="protein sequence ID" value="PGSC0003DMT400036223"/>
    <property type="gene ID" value="PGSC0003DMG400013945"/>
</dbReference>
<name>M1B3E5_SOLTU</name>